<dbReference type="Pfam" id="PF18871">
    <property type="entry name" value="HEPN_Toprim_N"/>
    <property type="match status" value="1"/>
</dbReference>
<reference evidence="2 3" key="1">
    <citation type="submission" date="2015-09" db="EMBL/GenBank/DDBJ databases">
        <authorList>
            <consortium name="Pathogen Informatics"/>
        </authorList>
    </citation>
    <scope>NUCLEOTIDE SEQUENCE [LARGE SCALE GENOMIC DNA]</scope>
    <source>
        <strain evidence="2 3">2789STDY5834968</strain>
    </source>
</reference>
<name>A0A173VC39_9FIRM</name>
<dbReference type="InterPro" id="IPR041487">
    <property type="entry name" value="HEPN/Toprim-NTD1"/>
</dbReference>
<dbReference type="Proteomes" id="UP000095673">
    <property type="component" value="Unassembled WGS sequence"/>
</dbReference>
<accession>A0A173VC39</accession>
<proteinExistence type="predicted"/>
<dbReference type="OrthoDB" id="5141316at2"/>
<evidence type="ECO:0000313" key="2">
    <source>
        <dbReference type="EMBL" id="CUN24959.1"/>
    </source>
</evidence>
<dbReference type="EMBL" id="CYXM01000017">
    <property type="protein sequence ID" value="CUN24959.1"/>
    <property type="molecule type" value="Genomic_DNA"/>
</dbReference>
<gene>
    <name evidence="2" type="ORF">ERS852580_02899</name>
</gene>
<protein>
    <recommendedName>
        <fullName evidence="1">HEPN/Toprim N-terminal domain-containing protein</fullName>
    </recommendedName>
</protein>
<feature type="domain" description="HEPN/Toprim N-terminal" evidence="1">
    <location>
        <begin position="10"/>
        <end position="215"/>
    </location>
</feature>
<sequence>MKRKGVKLIMSEYADIVIGNLSLHWFRNYLDSKIVSLFFSKNDLIVVNNCNIDDDDKDAGTYTKYMYRTTVRRAKERLDAQGFGLNNFEKIFNDEMVQAVDYSSFLYHLQGDYDEEDKNNEIRIKKNVSLKKWKNAMKKIVSYELANGNIQFGGTLSEVNITTECDKVIFYSLKDEDSESFYALNPEIINYKYVYRLILEYCANDMEIILDFSNLDNWADDCIPKALAATENVSKTIVLVEGSSDKDILEFAMSQLYPHLSDLFYFMDFSDESGGKRDGGTSYVIKNLKTFYFSKIRANFIAIFDNDAEGYSSKCSLLNEIKNWPANFRILLYPEITMFHKYPTIAPNGKIVPDDINKKAASIELYLPDSIIKTGGNYYPIEWESRKRIRNKNNVEEALYQGVISYKDDIKHKFHEMRNKIERGDEVFKTEEWKNMKKLLETIVFAFNNEQ</sequence>
<evidence type="ECO:0000313" key="3">
    <source>
        <dbReference type="Proteomes" id="UP000095673"/>
    </source>
</evidence>
<dbReference type="AlphaFoldDB" id="A0A173VC39"/>
<evidence type="ECO:0000259" key="1">
    <source>
        <dbReference type="Pfam" id="PF18871"/>
    </source>
</evidence>
<organism evidence="2 3">
    <name type="scientific">Agathobacter rectalis</name>
    <dbReference type="NCBI Taxonomy" id="39491"/>
    <lineage>
        <taxon>Bacteria</taxon>
        <taxon>Bacillati</taxon>
        <taxon>Bacillota</taxon>
        <taxon>Clostridia</taxon>
        <taxon>Lachnospirales</taxon>
        <taxon>Lachnospiraceae</taxon>
        <taxon>Agathobacter</taxon>
    </lineage>
</organism>